<feature type="domain" description="BTB" evidence="3">
    <location>
        <begin position="169"/>
        <end position="237"/>
    </location>
</feature>
<protein>
    <recommendedName>
        <fullName evidence="3">BTB domain-containing protein</fullName>
    </recommendedName>
</protein>
<evidence type="ECO:0000256" key="1">
    <source>
        <dbReference type="ARBA" id="ARBA00022737"/>
    </source>
</evidence>
<evidence type="ECO:0000259" key="3">
    <source>
        <dbReference type="PROSITE" id="PS50097"/>
    </source>
</evidence>
<dbReference type="SMART" id="SM00225">
    <property type="entry name" value="BTB"/>
    <property type="match status" value="2"/>
</dbReference>
<dbReference type="CDD" id="cd18186">
    <property type="entry name" value="BTB_POZ_ZBTB_KLHL-like"/>
    <property type="match status" value="1"/>
</dbReference>
<reference evidence="4 5" key="1">
    <citation type="submission" date="2024-03" db="EMBL/GenBank/DDBJ databases">
        <title>Genome-scale model development and genomic sequencing of the oleaginous clade Lipomyces.</title>
        <authorList>
            <consortium name="Lawrence Berkeley National Laboratory"/>
            <person name="Czajka J.J."/>
            <person name="Han Y."/>
            <person name="Kim J."/>
            <person name="Mondo S.J."/>
            <person name="Hofstad B.A."/>
            <person name="Robles A."/>
            <person name="Haridas S."/>
            <person name="Riley R."/>
            <person name="LaButti K."/>
            <person name="Pangilinan J."/>
            <person name="Andreopoulos W."/>
            <person name="Lipzen A."/>
            <person name="Yan J."/>
            <person name="Wang M."/>
            <person name="Ng V."/>
            <person name="Grigoriev I.V."/>
            <person name="Spatafora J.W."/>
            <person name="Magnuson J.K."/>
            <person name="Baker S.E."/>
            <person name="Pomraning K.R."/>
        </authorList>
    </citation>
    <scope>NUCLEOTIDE SEQUENCE [LARGE SCALE GENOMIC DNA]</scope>
    <source>
        <strain evidence="4 5">Phaff 52-87</strain>
    </source>
</reference>
<keyword evidence="5" id="KW-1185">Reference proteome</keyword>
<dbReference type="Proteomes" id="UP001498771">
    <property type="component" value="Unassembled WGS sequence"/>
</dbReference>
<dbReference type="Pfam" id="PF12796">
    <property type="entry name" value="Ank_2"/>
    <property type="match status" value="1"/>
</dbReference>
<organism evidence="4 5">
    <name type="scientific">Myxozyma melibiosi</name>
    <dbReference type="NCBI Taxonomy" id="54550"/>
    <lineage>
        <taxon>Eukaryota</taxon>
        <taxon>Fungi</taxon>
        <taxon>Dikarya</taxon>
        <taxon>Ascomycota</taxon>
        <taxon>Saccharomycotina</taxon>
        <taxon>Lipomycetes</taxon>
        <taxon>Lipomycetales</taxon>
        <taxon>Lipomycetaceae</taxon>
        <taxon>Myxozyma</taxon>
    </lineage>
</organism>
<evidence type="ECO:0000313" key="4">
    <source>
        <dbReference type="EMBL" id="KAK7203076.1"/>
    </source>
</evidence>
<dbReference type="SUPFAM" id="SSF54695">
    <property type="entry name" value="POZ domain"/>
    <property type="match status" value="2"/>
</dbReference>
<comment type="caution">
    <text evidence="4">The sequence shown here is derived from an EMBL/GenBank/DDBJ whole genome shotgun (WGS) entry which is preliminary data.</text>
</comment>
<dbReference type="InterPro" id="IPR000210">
    <property type="entry name" value="BTB/POZ_dom"/>
</dbReference>
<dbReference type="PROSITE" id="PS50097">
    <property type="entry name" value="BTB"/>
    <property type="match status" value="2"/>
</dbReference>
<name>A0ABR1EZP7_9ASCO</name>
<dbReference type="Gene3D" id="1.25.40.20">
    <property type="entry name" value="Ankyrin repeat-containing domain"/>
    <property type="match status" value="1"/>
</dbReference>
<evidence type="ECO:0000313" key="5">
    <source>
        <dbReference type="Proteomes" id="UP001498771"/>
    </source>
</evidence>
<feature type="domain" description="BTB" evidence="3">
    <location>
        <begin position="323"/>
        <end position="408"/>
    </location>
</feature>
<dbReference type="GeneID" id="90039006"/>
<dbReference type="InterPro" id="IPR002110">
    <property type="entry name" value="Ankyrin_rpt"/>
</dbReference>
<accession>A0ABR1EZP7</accession>
<keyword evidence="2" id="KW-0040">ANK repeat</keyword>
<keyword evidence="1" id="KW-0677">Repeat</keyword>
<dbReference type="RefSeq" id="XP_064766109.1">
    <property type="nucleotide sequence ID" value="XM_064913494.1"/>
</dbReference>
<dbReference type="InterPro" id="IPR036770">
    <property type="entry name" value="Ankyrin_rpt-contain_sf"/>
</dbReference>
<dbReference type="PANTHER" id="PTHR46231:SF1">
    <property type="entry name" value="ANKYRIN REPEAT AND BTB_POZ DOMAIN-CONTAINING PROTEIN 1"/>
    <property type="match status" value="1"/>
</dbReference>
<gene>
    <name evidence="4" type="ORF">BZA70DRAFT_283778</name>
</gene>
<dbReference type="Pfam" id="PF00651">
    <property type="entry name" value="BTB"/>
    <property type="match status" value="2"/>
</dbReference>
<dbReference type="Gene3D" id="3.30.710.10">
    <property type="entry name" value="Potassium Channel Kv1.1, Chain A"/>
    <property type="match status" value="2"/>
</dbReference>
<dbReference type="SMART" id="SM00248">
    <property type="entry name" value="ANK"/>
    <property type="match status" value="2"/>
</dbReference>
<dbReference type="SUPFAM" id="SSF48403">
    <property type="entry name" value="Ankyrin repeat"/>
    <property type="match status" value="1"/>
</dbReference>
<dbReference type="PANTHER" id="PTHR46231">
    <property type="entry name" value="ANKYRIN REPEAT AND BTB/POZ DOMAIN-CONTAINING PROTEIN 1"/>
    <property type="match status" value="1"/>
</dbReference>
<dbReference type="EMBL" id="JBBJBU010000013">
    <property type="protein sequence ID" value="KAK7203076.1"/>
    <property type="molecule type" value="Genomic_DNA"/>
</dbReference>
<evidence type="ECO:0000256" key="2">
    <source>
        <dbReference type="ARBA" id="ARBA00023043"/>
    </source>
</evidence>
<proteinExistence type="predicted"/>
<sequence length="568" mass="63740">MDEEEEIATALSGNAFDVLPPTDAVAEDLPFEPKYALIERREREEDNLKLGSGARFTELCEACRRGDLEQVDNLVTTFGVDVNAIDEWDYTPLILASLCGHEAVVLYLLEHGAVADRDTFQGERCIYGALNDSIRKLLLRFDVSKAVDAAQPFAAHFAGLLRIHEPDTVDLRFSHPDLDAPLEAHRFVLSARSPVLRRRLTGPWRSKFTVPLALSTDPRAFEVVLRFLYVSDISATPPDLLPAVRAAARKLELPALSEALSPASADLSTRRRREMRTLEMHNAQDDFEHFVRNDVIASAIVVSREKFQSDKESACRVPINSTADILLAVDDSNESGVVLFPTHRAVLIRSEYYLTMFNSSFAEGAYTAPSPATGSEFRQLPVISLAASREVAEIILTFIYADRVDIPGQLALDVLYCADELLIDKLKSLASIALSSDDNVLFADIYDILRAGWATRMDRLERFAAKYFANNLAHFIVQPEFAEIVAESARRIRSRDETDTIELIDDVRFYLAQKFGIIFEDDFHADSVDPVTGKIQESAWRKITKYEQQYNSQLDLIDSLLERLDLDA</sequence>
<dbReference type="InterPro" id="IPR044515">
    <property type="entry name" value="ABTB1"/>
</dbReference>
<dbReference type="InterPro" id="IPR011333">
    <property type="entry name" value="SKP1/BTB/POZ_sf"/>
</dbReference>